<reference evidence="2 3" key="2">
    <citation type="submission" date="2020-07" db="EMBL/GenBank/DDBJ databases">
        <title>Genome assembly of wild tea tree DASZ reveals pedigree and selection history of tea varieties.</title>
        <authorList>
            <person name="Zhang W."/>
        </authorList>
    </citation>
    <scope>NUCLEOTIDE SEQUENCE [LARGE SCALE GENOMIC DNA]</scope>
    <source>
        <strain evidence="3">cv. G240</strain>
        <tissue evidence="2">Leaf</tissue>
    </source>
</reference>
<dbReference type="Proteomes" id="UP000593564">
    <property type="component" value="Unassembled WGS sequence"/>
</dbReference>
<dbReference type="AlphaFoldDB" id="A0A7J7HXN0"/>
<feature type="compositionally biased region" description="Polar residues" evidence="1">
    <location>
        <begin position="61"/>
        <end position="70"/>
    </location>
</feature>
<dbReference type="EMBL" id="JACBKZ010000002">
    <property type="protein sequence ID" value="KAF5956896.1"/>
    <property type="molecule type" value="Genomic_DNA"/>
</dbReference>
<keyword evidence="3" id="KW-1185">Reference proteome</keyword>
<feature type="region of interest" description="Disordered" evidence="1">
    <location>
        <begin position="61"/>
        <end position="85"/>
    </location>
</feature>
<sequence length="160" mass="17629">MGLALGPTNNTINMGPSVRERCLSEDHKRLPGSEGDMSTCGMLHSIGSDLTHTWGRFETHQNGSIRSKQNGLRARDYGNTTTSRAEPVGKTNLGLKLLTDAMFVFEGIDEASLNGALDRAFSHIDKNQINRMMSHERLQKLIIAGIRQLENTLTCTTLSE</sequence>
<protein>
    <submittedName>
        <fullName evidence="2">Uncharacterized protein</fullName>
    </submittedName>
</protein>
<accession>A0A7J7HXN0</accession>
<evidence type="ECO:0000313" key="2">
    <source>
        <dbReference type="EMBL" id="KAF5956896.1"/>
    </source>
</evidence>
<gene>
    <name evidence="2" type="ORF">HYC85_004121</name>
</gene>
<evidence type="ECO:0000256" key="1">
    <source>
        <dbReference type="SAM" id="MobiDB-lite"/>
    </source>
</evidence>
<evidence type="ECO:0000313" key="3">
    <source>
        <dbReference type="Proteomes" id="UP000593564"/>
    </source>
</evidence>
<organism evidence="2 3">
    <name type="scientific">Camellia sinensis</name>
    <name type="common">Tea plant</name>
    <name type="synonym">Thea sinensis</name>
    <dbReference type="NCBI Taxonomy" id="4442"/>
    <lineage>
        <taxon>Eukaryota</taxon>
        <taxon>Viridiplantae</taxon>
        <taxon>Streptophyta</taxon>
        <taxon>Embryophyta</taxon>
        <taxon>Tracheophyta</taxon>
        <taxon>Spermatophyta</taxon>
        <taxon>Magnoliopsida</taxon>
        <taxon>eudicotyledons</taxon>
        <taxon>Gunneridae</taxon>
        <taxon>Pentapetalae</taxon>
        <taxon>asterids</taxon>
        <taxon>Ericales</taxon>
        <taxon>Theaceae</taxon>
        <taxon>Camellia</taxon>
    </lineage>
</organism>
<proteinExistence type="predicted"/>
<reference evidence="3" key="1">
    <citation type="journal article" date="2020" name="Nat. Commun.">
        <title>Genome assembly of wild tea tree DASZ reveals pedigree and selection history of tea varieties.</title>
        <authorList>
            <person name="Zhang W."/>
            <person name="Zhang Y."/>
            <person name="Qiu H."/>
            <person name="Guo Y."/>
            <person name="Wan H."/>
            <person name="Zhang X."/>
            <person name="Scossa F."/>
            <person name="Alseekh S."/>
            <person name="Zhang Q."/>
            <person name="Wang P."/>
            <person name="Xu L."/>
            <person name="Schmidt M.H."/>
            <person name="Jia X."/>
            <person name="Li D."/>
            <person name="Zhu A."/>
            <person name="Guo F."/>
            <person name="Chen W."/>
            <person name="Ni D."/>
            <person name="Usadel B."/>
            <person name="Fernie A.R."/>
            <person name="Wen W."/>
        </authorList>
    </citation>
    <scope>NUCLEOTIDE SEQUENCE [LARGE SCALE GENOMIC DNA]</scope>
    <source>
        <strain evidence="3">cv. G240</strain>
    </source>
</reference>
<name>A0A7J7HXN0_CAMSI</name>
<comment type="caution">
    <text evidence="2">The sequence shown here is derived from an EMBL/GenBank/DDBJ whole genome shotgun (WGS) entry which is preliminary data.</text>
</comment>